<protein>
    <submittedName>
        <fullName evidence="2">Uncharacterized protein</fullName>
    </submittedName>
</protein>
<evidence type="ECO:0000313" key="2">
    <source>
        <dbReference type="EMBL" id="ENN86057.1"/>
    </source>
</evidence>
<dbReference type="AlphaFoldDB" id="N6V4X9"/>
<accession>N6V4X9</accession>
<dbReference type="RefSeq" id="WP_004121207.1">
    <property type="nucleotide sequence ID" value="NZ_AQHN01000072.1"/>
</dbReference>
<evidence type="ECO:0000256" key="1">
    <source>
        <dbReference type="SAM" id="MobiDB-lite"/>
    </source>
</evidence>
<dbReference type="Proteomes" id="UP000012429">
    <property type="component" value="Unassembled WGS sequence"/>
</dbReference>
<dbReference type="STRING" id="363754.RHSP_31908"/>
<keyword evidence="3" id="KW-1185">Reference proteome</keyword>
<gene>
    <name evidence="2" type="ORF">RHSP_31908</name>
</gene>
<comment type="caution">
    <text evidence="2">The sequence shown here is derived from an EMBL/GenBank/DDBJ whole genome shotgun (WGS) entry which is preliminary data.</text>
</comment>
<feature type="region of interest" description="Disordered" evidence="1">
    <location>
        <begin position="1"/>
        <end position="32"/>
    </location>
</feature>
<organism evidence="2 3">
    <name type="scientific">Rhizobium freirei PRF 81</name>
    <dbReference type="NCBI Taxonomy" id="363754"/>
    <lineage>
        <taxon>Bacteria</taxon>
        <taxon>Pseudomonadati</taxon>
        <taxon>Pseudomonadota</taxon>
        <taxon>Alphaproteobacteria</taxon>
        <taxon>Hyphomicrobiales</taxon>
        <taxon>Rhizobiaceae</taxon>
        <taxon>Rhizobium/Agrobacterium group</taxon>
        <taxon>Rhizobium</taxon>
    </lineage>
</organism>
<name>N6V4X9_9HYPH</name>
<dbReference type="PATRIC" id="fig|363754.4.peg.4014"/>
<dbReference type="EMBL" id="AQHN01000072">
    <property type="protein sequence ID" value="ENN86057.1"/>
    <property type="molecule type" value="Genomic_DNA"/>
</dbReference>
<reference evidence="2 3" key="1">
    <citation type="journal article" date="2012" name="BMC Genomics">
        <title>Genomic basis of broad host range and environmental adaptability of Rhizobium tropici CIAT 899 and Rhizobium sp. PRF 81 which are used in inoculants for common bean (Phaseolus vulgaris L.).</title>
        <authorList>
            <person name="Ormeno-Orrillo E."/>
            <person name="Menna P."/>
            <person name="Almeida L.G."/>
            <person name="Ollero F.J."/>
            <person name="Nicolas M.F."/>
            <person name="Pains Rodrigues E."/>
            <person name="Shigueyoshi Nakatani A."/>
            <person name="Silva Batista J.S."/>
            <person name="Oliveira Chueire L.M."/>
            <person name="Souza R.C."/>
            <person name="Ribeiro Vasconcelos A.T."/>
            <person name="Megias M."/>
            <person name="Hungria M."/>
            <person name="Martinez-Romero E."/>
        </authorList>
    </citation>
    <scope>NUCLEOTIDE SEQUENCE [LARGE SCALE GENOMIC DNA]</scope>
    <source>
        <strain evidence="2 3">PRF 81</strain>
    </source>
</reference>
<evidence type="ECO:0000313" key="3">
    <source>
        <dbReference type="Proteomes" id="UP000012429"/>
    </source>
</evidence>
<proteinExistence type="predicted"/>
<sequence>MAKENRGGKRQGAGRPQGARSRATREHKATLSDLARVHTSVALQALVDIAKKGESESARVAAANSLLDRAYGKATQAHEHRGSIGTYDLSKMSDDELDRLETILGPLAISSGDQGGEETEG</sequence>